<keyword evidence="5 12" id="KW-0282">Flagellum</keyword>
<evidence type="ECO:0000256" key="5">
    <source>
        <dbReference type="ARBA" id="ARBA00022846"/>
    </source>
</evidence>
<evidence type="ECO:0000256" key="2">
    <source>
        <dbReference type="ARBA" id="ARBA00007209"/>
    </source>
</evidence>
<protein>
    <recommendedName>
        <fullName evidence="12">Tektin</fullName>
    </recommendedName>
</protein>
<keyword evidence="14" id="KW-1185">Reference proteome</keyword>
<name>A0ABQ0FT22_APOSI</name>
<dbReference type="EMBL" id="BAAFST010000019">
    <property type="protein sequence ID" value="GAB1302305.1"/>
    <property type="molecule type" value="Genomic_DNA"/>
</dbReference>
<accession>A0ABQ0FT22</accession>
<evidence type="ECO:0000256" key="8">
    <source>
        <dbReference type="ARBA" id="ARBA00023212"/>
    </source>
</evidence>
<evidence type="ECO:0000256" key="6">
    <source>
        <dbReference type="ARBA" id="ARBA00023054"/>
    </source>
</evidence>
<evidence type="ECO:0000256" key="1">
    <source>
        <dbReference type="ARBA" id="ARBA00004611"/>
    </source>
</evidence>
<evidence type="ECO:0000256" key="4">
    <source>
        <dbReference type="ARBA" id="ARBA00022843"/>
    </source>
</evidence>
<dbReference type="InterPro" id="IPR000435">
    <property type="entry name" value="Tektins"/>
</dbReference>
<keyword evidence="3" id="KW-0963">Cytoplasm</keyword>
<keyword evidence="6" id="KW-0175">Coiled coil</keyword>
<keyword evidence="7 12" id="KW-0969">Cilium</keyword>
<evidence type="ECO:0000256" key="7">
    <source>
        <dbReference type="ARBA" id="ARBA00023069"/>
    </source>
</evidence>
<organism evidence="13 14">
    <name type="scientific">Apodemus speciosus</name>
    <name type="common">Large Japanese field mouse</name>
    <dbReference type="NCBI Taxonomy" id="105296"/>
    <lineage>
        <taxon>Eukaryota</taxon>
        <taxon>Metazoa</taxon>
        <taxon>Chordata</taxon>
        <taxon>Craniata</taxon>
        <taxon>Vertebrata</taxon>
        <taxon>Euteleostomi</taxon>
        <taxon>Mammalia</taxon>
        <taxon>Eutheria</taxon>
        <taxon>Euarchontoglires</taxon>
        <taxon>Glires</taxon>
        <taxon>Rodentia</taxon>
        <taxon>Myomorpha</taxon>
        <taxon>Muroidea</taxon>
        <taxon>Muridae</taxon>
        <taxon>Murinae</taxon>
        <taxon>Apodemus</taxon>
    </lineage>
</organism>
<comment type="subunit">
    <text evidence="11">Microtubule inner protein component of sperm flagellar doublet microtubules. Interacts with TEKT3.</text>
</comment>
<comment type="subcellular location">
    <subcellularLocation>
        <location evidence="12">Cytoplasm</location>
        <location evidence="12">Cytoskeleton</location>
        <location evidence="12">Cilium axoneme</location>
    </subcellularLocation>
    <subcellularLocation>
        <location evidence="1">Cytoplasm</location>
        <location evidence="1">Cytoskeleton</location>
        <location evidence="1">Flagellum axoneme</location>
    </subcellularLocation>
</comment>
<dbReference type="PANTHER" id="PTHR19960">
    <property type="entry name" value="TEKTIN"/>
    <property type="match status" value="1"/>
</dbReference>
<comment type="function">
    <text evidence="10">Sperm-specific microtubule inner protein (MIP) part of the dynein-decorated doublet microtubules (DMTs) in flagellar axoneme. Forms an extensive interaction network in different conformations that reinforces the helix bundle composed by other tektin proteins (TEKT1 to TEKT4) and MIPs to anchor the tektin bundle onto the tubulin wall of A-tubule of the sperm flagellum.</text>
</comment>
<evidence type="ECO:0000256" key="10">
    <source>
        <dbReference type="ARBA" id="ARBA00046061"/>
    </source>
</evidence>
<evidence type="ECO:0000256" key="11">
    <source>
        <dbReference type="ARBA" id="ARBA00047089"/>
    </source>
</evidence>
<gene>
    <name evidence="13" type="ORF">APTSU1_001754300</name>
</gene>
<sequence length="372" mass="43382">MEFLGTIQTASYCGSKKDWGWQWLPPAGQDPEVQECYQPFHLPRCRSAWRPRVFYNIANTQKSPEDRAGDRRPRTTLPSLHSPLFSRYTQREWDRSNDLLISIAEASRHRSSRLTDDSLRIMQDKDQLIRKMQEGTCWNLNQRLSDIRFWKSGLCHERDMLIAENNSMKTLKRRLESAAEDVNCPLQVALDSMYNREKRMGIDLVHDNTDQNLLREADLLKCCQDQMRKLAKRIDFQVQDNRDAQHALEQDIEDKNSAQSIEERCLSLKNTPDSISFFPGVEKFDETVSIPETWAKFSNNNIRHAQNMRAKSMQLREEAERLFETLSDQMWRQFTNINQAYLAAQPGALQGLNILQARGKHSIQPNSCRAVF</sequence>
<keyword evidence="9 12" id="KW-0966">Cell projection</keyword>
<dbReference type="Pfam" id="PF03148">
    <property type="entry name" value="Tektin"/>
    <property type="match status" value="1"/>
</dbReference>
<keyword evidence="4" id="KW-0832">Ubl conjugation</keyword>
<evidence type="ECO:0000256" key="9">
    <source>
        <dbReference type="ARBA" id="ARBA00023273"/>
    </source>
</evidence>
<proteinExistence type="inferred from homology"/>
<dbReference type="PANTHER" id="PTHR19960:SF23">
    <property type="entry name" value="TEKTIN-5"/>
    <property type="match status" value="1"/>
</dbReference>
<evidence type="ECO:0000256" key="12">
    <source>
        <dbReference type="RuleBase" id="RU367040"/>
    </source>
</evidence>
<comment type="function">
    <text evidence="12">Microtubule inner protein (MIP) part of the dynein-decorated doublet microtubules (DMTs) in cilia and flagellar axoneme. Forms filamentous polymers in the walls of ciliary and flagellar microtubules. Required for normal sperm mobility.</text>
</comment>
<keyword evidence="8" id="KW-0206">Cytoskeleton</keyword>
<evidence type="ECO:0000313" key="13">
    <source>
        <dbReference type="EMBL" id="GAB1302305.1"/>
    </source>
</evidence>
<evidence type="ECO:0000256" key="3">
    <source>
        <dbReference type="ARBA" id="ARBA00022490"/>
    </source>
</evidence>
<reference evidence="13 14" key="1">
    <citation type="submission" date="2024-08" db="EMBL/GenBank/DDBJ databases">
        <title>The draft genome of Apodemus speciosus.</title>
        <authorList>
            <person name="Nabeshima K."/>
            <person name="Suzuki S."/>
            <person name="Onuma M."/>
        </authorList>
    </citation>
    <scope>NUCLEOTIDE SEQUENCE [LARGE SCALE GENOMIC DNA]</scope>
    <source>
        <strain evidence="13">IB14-021</strain>
    </source>
</reference>
<comment type="caution">
    <text evidence="13">The sequence shown here is derived from an EMBL/GenBank/DDBJ whole genome shotgun (WGS) entry which is preliminary data.</text>
</comment>
<comment type="similarity">
    <text evidence="2 12">Belongs to the tektin family.</text>
</comment>
<evidence type="ECO:0000313" key="14">
    <source>
        <dbReference type="Proteomes" id="UP001623349"/>
    </source>
</evidence>
<dbReference type="InterPro" id="IPR048256">
    <property type="entry name" value="Tektin-like"/>
</dbReference>
<dbReference type="Proteomes" id="UP001623349">
    <property type="component" value="Unassembled WGS sequence"/>
</dbReference>